<dbReference type="EMBL" id="QOVF01000010">
    <property type="protein sequence ID" value="KAA0690505.1"/>
    <property type="molecule type" value="Genomic_DNA"/>
</dbReference>
<dbReference type="InterPro" id="IPR045497">
    <property type="entry name" value="DUF6438"/>
</dbReference>
<protein>
    <recommendedName>
        <fullName evidence="2">DUF6438 domain-containing protein</fullName>
    </recommendedName>
</protein>
<gene>
    <name evidence="3" type="ORF">DT594_18135</name>
</gene>
<organism evidence="3 4">
    <name type="scientific">Halopseudomonas laoshanensis</name>
    <dbReference type="NCBI Taxonomy" id="2268758"/>
    <lineage>
        <taxon>Bacteria</taxon>
        <taxon>Pseudomonadati</taxon>
        <taxon>Pseudomonadota</taxon>
        <taxon>Gammaproteobacteria</taxon>
        <taxon>Pseudomonadales</taxon>
        <taxon>Pseudomonadaceae</taxon>
        <taxon>Halopseudomonas</taxon>
    </lineage>
</organism>
<dbReference type="PROSITE" id="PS51257">
    <property type="entry name" value="PROKAR_LIPOPROTEIN"/>
    <property type="match status" value="1"/>
</dbReference>
<evidence type="ECO:0000313" key="4">
    <source>
        <dbReference type="Proteomes" id="UP000463138"/>
    </source>
</evidence>
<feature type="domain" description="DUF6438" evidence="2">
    <location>
        <begin position="36"/>
        <end position="154"/>
    </location>
</feature>
<dbReference type="AlphaFoldDB" id="A0A7V7GMR9"/>
<proteinExistence type="predicted"/>
<evidence type="ECO:0000313" key="3">
    <source>
        <dbReference type="EMBL" id="KAA0690505.1"/>
    </source>
</evidence>
<dbReference type="Pfam" id="PF20033">
    <property type="entry name" value="DUF6438"/>
    <property type="match status" value="1"/>
</dbReference>
<accession>A0A7V7GMR9</accession>
<dbReference type="OrthoDB" id="7172369at2"/>
<dbReference type="Proteomes" id="UP000463138">
    <property type="component" value="Unassembled WGS sequence"/>
</dbReference>
<evidence type="ECO:0000259" key="2">
    <source>
        <dbReference type="Pfam" id="PF20033"/>
    </source>
</evidence>
<name>A0A7V7GMR9_9GAMM</name>
<evidence type="ECO:0000256" key="1">
    <source>
        <dbReference type="SAM" id="SignalP"/>
    </source>
</evidence>
<feature type="chain" id="PRO_5030802066" description="DUF6438 domain-containing protein" evidence="1">
    <location>
        <begin position="23"/>
        <end position="166"/>
    </location>
</feature>
<reference evidence="3 4" key="1">
    <citation type="submission" date="2018-07" db="EMBL/GenBank/DDBJ databases">
        <title>Pseudomonas laoshanensis sp. nov., isolated from soil.</title>
        <authorList>
            <person name="Sun J."/>
            <person name="Yu L."/>
            <person name="Wang M."/>
            <person name="Zhang C."/>
        </authorList>
    </citation>
    <scope>NUCLEOTIDE SEQUENCE [LARGE SCALE GENOMIC DNA]</scope>
    <source>
        <strain evidence="3 4">Y22</strain>
    </source>
</reference>
<sequence length="166" mass="18203">MSRFVLYRLAACVIPLVMLGCAQQPEAPKPSADPFRISYTVGPCYGTCPVYQVAVQADGYTYFNGERHTQVEGPRQRKNQTGAFQAVEARLAEWQPAMGVTQSTQDCEPRATDLPQYAVIWTNQAGEKAVLEHDTGCHSDNARELTAALKSLDGLLGVDAWVREAP</sequence>
<dbReference type="RefSeq" id="WP_149334488.1">
    <property type="nucleotide sequence ID" value="NZ_QOVF01000010.1"/>
</dbReference>
<keyword evidence="1" id="KW-0732">Signal</keyword>
<keyword evidence="4" id="KW-1185">Reference proteome</keyword>
<comment type="caution">
    <text evidence="3">The sequence shown here is derived from an EMBL/GenBank/DDBJ whole genome shotgun (WGS) entry which is preliminary data.</text>
</comment>
<feature type="signal peptide" evidence="1">
    <location>
        <begin position="1"/>
        <end position="22"/>
    </location>
</feature>